<dbReference type="RefSeq" id="WP_120213647.1">
    <property type="nucleotide sequence ID" value="NZ_BMCW01000004.1"/>
</dbReference>
<dbReference type="Gene3D" id="1.25.40.10">
    <property type="entry name" value="Tetratricopeptide repeat domain"/>
    <property type="match status" value="2"/>
</dbReference>
<evidence type="ECO:0000256" key="8">
    <source>
        <dbReference type="ARBA" id="ARBA00023012"/>
    </source>
</evidence>
<evidence type="ECO:0000256" key="6">
    <source>
        <dbReference type="ARBA" id="ARBA00022777"/>
    </source>
</evidence>
<dbReference type="InterPro" id="IPR005467">
    <property type="entry name" value="His_kinase_dom"/>
</dbReference>
<dbReference type="CDD" id="cd16917">
    <property type="entry name" value="HATPase_UhpB-NarQ-NarX-like"/>
    <property type="match status" value="1"/>
</dbReference>
<reference evidence="12" key="1">
    <citation type="journal article" date="2014" name="Int. J. Syst. Evol. Microbiol.">
        <title>Complete genome of a new Firmicutes species belonging to the dominant human colonic microbiota ('Ruminococcus bicirculans') reveals two chromosomes and a selective capacity to utilize plant glucans.</title>
        <authorList>
            <consortium name="NISC Comparative Sequencing Program"/>
            <person name="Wegmann U."/>
            <person name="Louis P."/>
            <person name="Goesmann A."/>
            <person name="Henrissat B."/>
            <person name="Duncan S.H."/>
            <person name="Flint H.J."/>
        </authorList>
    </citation>
    <scope>NUCLEOTIDE SEQUENCE</scope>
    <source>
        <strain evidence="12">CCM 8490</strain>
    </source>
</reference>
<dbReference type="InterPro" id="IPR036890">
    <property type="entry name" value="HATPase_C_sf"/>
</dbReference>
<dbReference type="GO" id="GO:0046983">
    <property type="term" value="F:protein dimerization activity"/>
    <property type="evidence" value="ECO:0007669"/>
    <property type="project" value="InterPro"/>
</dbReference>
<evidence type="ECO:0000313" key="15">
    <source>
        <dbReference type="Proteomes" id="UP000658202"/>
    </source>
</evidence>
<dbReference type="Pfam" id="PF07730">
    <property type="entry name" value="HisKA_3"/>
    <property type="match status" value="1"/>
</dbReference>
<evidence type="ECO:0000313" key="14">
    <source>
        <dbReference type="Proteomes" id="UP000285906"/>
    </source>
</evidence>
<dbReference type="Pfam" id="PF02518">
    <property type="entry name" value="HATPase_c"/>
    <property type="match status" value="1"/>
</dbReference>
<dbReference type="Gene3D" id="3.30.565.10">
    <property type="entry name" value="Histidine kinase-like ATPase, C-terminal domain"/>
    <property type="match status" value="1"/>
</dbReference>
<evidence type="ECO:0000256" key="4">
    <source>
        <dbReference type="ARBA" id="ARBA00022679"/>
    </source>
</evidence>
<dbReference type="InterPro" id="IPR003594">
    <property type="entry name" value="HATPase_dom"/>
</dbReference>
<evidence type="ECO:0000256" key="1">
    <source>
        <dbReference type="ARBA" id="ARBA00000085"/>
    </source>
</evidence>
<dbReference type="GO" id="GO:0005524">
    <property type="term" value="F:ATP binding"/>
    <property type="evidence" value="ECO:0007669"/>
    <property type="project" value="UniProtKB-KW"/>
</dbReference>
<comment type="caution">
    <text evidence="13">The sequence shown here is derived from an EMBL/GenBank/DDBJ whole genome shotgun (WGS) entry which is preliminary data.</text>
</comment>
<name>A0A420D8D4_9FLAO</name>
<feature type="repeat" description="TPR" evidence="9">
    <location>
        <begin position="84"/>
        <end position="117"/>
    </location>
</feature>
<keyword evidence="10" id="KW-0472">Membrane</keyword>
<dbReference type="Proteomes" id="UP000658202">
    <property type="component" value="Unassembled WGS sequence"/>
</dbReference>
<dbReference type="SMART" id="SM00028">
    <property type="entry name" value="TPR"/>
    <property type="match status" value="7"/>
</dbReference>
<sequence length="650" mass="73559">MNLYQVGTLFRSSRWYVLTTALIIFSSFLSCKDSSKDNVQNPLAPYEKQFDEIHRLVYENPSLARQKSSDILKTLSQDKPEARVLCLKYIGSSYAFETQYSKAIKYYKQALSLAEQLKYYYEIANLNNNLGTIYNEFGNYRGAYIYFIKALQNYDLSGNRQKKTGTLNNIGLTYLNLNHQDKALGYFKKALNSSTINKDSILAATILNNIAICNFAKKDIEKGMSSLKRSLSISEKTNNLYGTCVSYQIMGNNYLSLNDKANAYNAYLKSVAIAEKAGLVNLLAISKVGLARLALSEGLPDKALKYANEVMAVSNDKNSQSLKADAMQLLASIYEDKNDYKESLKNFKTHVKLREEMTNNTVVNQIYDVEVEYLNQLNQLQKLELEKKELAISNKNIILLLMSLVFLIIFGGLYFIYRNHQNRQKVKLQDTIIELTKRKSKAALEAEFRERKRIGRELHDSLGYLLSLAGLNASVLKKRGDLSETKKNELLNALMENINEAFDEVRNISHNLAPSLLSEQGIKGALKNIADKVNQSGKIKMSFDTFGLQGQLDDLIDNALYRTIQEIVNNTIKHANASELFIQIARDSHQITLISEDNGKGFDSENLKNQSSFGLTHIRSWIENLNGSLHIDSKINRGTIISILIPIQKT</sequence>
<feature type="repeat" description="TPR" evidence="9">
    <location>
        <begin position="324"/>
        <end position="357"/>
    </location>
</feature>
<keyword evidence="10" id="KW-1133">Transmembrane helix</keyword>
<proteinExistence type="predicted"/>
<keyword evidence="10" id="KW-0812">Transmembrane</keyword>
<accession>A0A420D8D4</accession>
<dbReference type="InterPro" id="IPR011712">
    <property type="entry name" value="Sig_transdc_His_kin_sub3_dim/P"/>
</dbReference>
<dbReference type="PROSITE" id="PS50109">
    <property type="entry name" value="HIS_KIN"/>
    <property type="match status" value="1"/>
</dbReference>
<dbReference type="EC" id="2.7.13.3" evidence="2"/>
<dbReference type="PANTHER" id="PTHR24421:SF10">
    <property type="entry name" value="NITRATE_NITRITE SENSOR PROTEIN NARQ"/>
    <property type="match status" value="1"/>
</dbReference>
<keyword evidence="7" id="KW-0067">ATP-binding</keyword>
<evidence type="ECO:0000256" key="10">
    <source>
        <dbReference type="SAM" id="Phobius"/>
    </source>
</evidence>
<feature type="transmembrane region" description="Helical" evidence="10">
    <location>
        <begin position="397"/>
        <end position="417"/>
    </location>
</feature>
<keyword evidence="6" id="KW-0418">Kinase</keyword>
<dbReference type="Gene3D" id="1.20.5.1930">
    <property type="match status" value="1"/>
</dbReference>
<dbReference type="SUPFAM" id="SSF55874">
    <property type="entry name" value="ATPase domain of HSP90 chaperone/DNA topoisomerase II/histidine kinase"/>
    <property type="match status" value="1"/>
</dbReference>
<keyword evidence="15" id="KW-1185">Reference proteome</keyword>
<gene>
    <name evidence="13" type="ORF">BXY58_2005</name>
    <name evidence="12" type="ORF">GCM10007332_20300</name>
</gene>
<reference evidence="12" key="4">
    <citation type="submission" date="2024-05" db="EMBL/GenBank/DDBJ databases">
        <authorList>
            <person name="Sun Q."/>
            <person name="Sedlacek I."/>
        </authorList>
    </citation>
    <scope>NUCLEOTIDE SEQUENCE</scope>
    <source>
        <strain evidence="12">CCM 8490</strain>
    </source>
</reference>
<keyword evidence="4" id="KW-0808">Transferase</keyword>
<evidence type="ECO:0000256" key="5">
    <source>
        <dbReference type="ARBA" id="ARBA00022741"/>
    </source>
</evidence>
<feature type="repeat" description="TPR" evidence="9">
    <location>
        <begin position="164"/>
        <end position="197"/>
    </location>
</feature>
<feature type="domain" description="Histidine kinase" evidence="11">
    <location>
        <begin position="453"/>
        <end position="649"/>
    </location>
</feature>
<keyword evidence="5" id="KW-0547">Nucleotide-binding</keyword>
<evidence type="ECO:0000313" key="13">
    <source>
        <dbReference type="EMBL" id="RKE87134.1"/>
    </source>
</evidence>
<dbReference type="InterPro" id="IPR011990">
    <property type="entry name" value="TPR-like_helical_dom_sf"/>
</dbReference>
<evidence type="ECO:0000259" key="11">
    <source>
        <dbReference type="PROSITE" id="PS50109"/>
    </source>
</evidence>
<keyword evidence="3" id="KW-0597">Phosphoprotein</keyword>
<dbReference type="Pfam" id="PF13181">
    <property type="entry name" value="TPR_8"/>
    <property type="match status" value="2"/>
</dbReference>
<evidence type="ECO:0000256" key="9">
    <source>
        <dbReference type="PROSITE-ProRule" id="PRU00339"/>
    </source>
</evidence>
<dbReference type="PROSITE" id="PS50005">
    <property type="entry name" value="TPR"/>
    <property type="match status" value="3"/>
</dbReference>
<evidence type="ECO:0000313" key="12">
    <source>
        <dbReference type="EMBL" id="GGG58500.1"/>
    </source>
</evidence>
<dbReference type="OrthoDB" id="9778366at2"/>
<keyword evidence="8" id="KW-0902">Two-component regulatory system</keyword>
<dbReference type="EMBL" id="BMCW01000004">
    <property type="protein sequence ID" value="GGG58500.1"/>
    <property type="molecule type" value="Genomic_DNA"/>
</dbReference>
<dbReference type="AlphaFoldDB" id="A0A420D8D4"/>
<reference evidence="13 14" key="2">
    <citation type="submission" date="2018-09" db="EMBL/GenBank/DDBJ databases">
        <title>Genomic Encyclopedia of Archaeal and Bacterial Type Strains, Phase II (KMG-II): from individual species to whole genera.</title>
        <authorList>
            <person name="Goeker M."/>
        </authorList>
    </citation>
    <scope>NUCLEOTIDE SEQUENCE [LARGE SCALE GENOMIC DNA]</scope>
    <source>
        <strain evidence="13 14">DSM 27620</strain>
    </source>
</reference>
<dbReference type="GO" id="GO:0000155">
    <property type="term" value="F:phosphorelay sensor kinase activity"/>
    <property type="evidence" value="ECO:0007669"/>
    <property type="project" value="InterPro"/>
</dbReference>
<organism evidence="13 14">
    <name type="scientific">Epilithonimonas arachidiradicis</name>
    <dbReference type="NCBI Taxonomy" id="1617282"/>
    <lineage>
        <taxon>Bacteria</taxon>
        <taxon>Pseudomonadati</taxon>
        <taxon>Bacteroidota</taxon>
        <taxon>Flavobacteriia</taxon>
        <taxon>Flavobacteriales</taxon>
        <taxon>Weeksellaceae</taxon>
        <taxon>Chryseobacterium group</taxon>
        <taxon>Epilithonimonas</taxon>
    </lineage>
</organism>
<evidence type="ECO:0000256" key="2">
    <source>
        <dbReference type="ARBA" id="ARBA00012438"/>
    </source>
</evidence>
<comment type="catalytic activity">
    <reaction evidence="1">
        <text>ATP + protein L-histidine = ADP + protein N-phospho-L-histidine.</text>
        <dbReference type="EC" id="2.7.13.3"/>
    </reaction>
</comment>
<dbReference type="InterPro" id="IPR019734">
    <property type="entry name" value="TPR_rpt"/>
</dbReference>
<dbReference type="Pfam" id="PF13424">
    <property type="entry name" value="TPR_12"/>
    <property type="match status" value="1"/>
</dbReference>
<dbReference type="SUPFAM" id="SSF48452">
    <property type="entry name" value="TPR-like"/>
    <property type="match status" value="2"/>
</dbReference>
<dbReference type="PANTHER" id="PTHR24421">
    <property type="entry name" value="NITRATE/NITRITE SENSOR PROTEIN NARX-RELATED"/>
    <property type="match status" value="1"/>
</dbReference>
<evidence type="ECO:0000256" key="3">
    <source>
        <dbReference type="ARBA" id="ARBA00022553"/>
    </source>
</evidence>
<dbReference type="InterPro" id="IPR050482">
    <property type="entry name" value="Sensor_HK_TwoCompSys"/>
</dbReference>
<dbReference type="Proteomes" id="UP000285906">
    <property type="component" value="Unassembled WGS sequence"/>
</dbReference>
<reference evidence="15" key="3">
    <citation type="journal article" date="2019" name="Int. J. Syst. Evol. Microbiol.">
        <title>The Global Catalogue of Microorganisms (GCM) 10K type strain sequencing project: providing services to taxonomists for standard genome sequencing and annotation.</title>
        <authorList>
            <consortium name="The Broad Institute Genomics Platform"/>
            <consortium name="The Broad Institute Genome Sequencing Center for Infectious Disease"/>
            <person name="Wu L."/>
            <person name="Ma J."/>
        </authorList>
    </citation>
    <scope>NUCLEOTIDE SEQUENCE [LARGE SCALE GENOMIC DNA]</scope>
    <source>
        <strain evidence="15">CCM 8490</strain>
    </source>
</reference>
<keyword evidence="9" id="KW-0802">TPR repeat</keyword>
<dbReference type="SMART" id="SM00387">
    <property type="entry name" value="HATPase_c"/>
    <property type="match status" value="1"/>
</dbReference>
<protein>
    <recommendedName>
        <fullName evidence="2">histidine kinase</fullName>
        <ecNumber evidence="2">2.7.13.3</ecNumber>
    </recommendedName>
</protein>
<dbReference type="GO" id="GO:0016020">
    <property type="term" value="C:membrane"/>
    <property type="evidence" value="ECO:0007669"/>
    <property type="project" value="InterPro"/>
</dbReference>
<dbReference type="EMBL" id="RAQH01000005">
    <property type="protein sequence ID" value="RKE87134.1"/>
    <property type="molecule type" value="Genomic_DNA"/>
</dbReference>
<evidence type="ECO:0000256" key="7">
    <source>
        <dbReference type="ARBA" id="ARBA00022840"/>
    </source>
</evidence>